<evidence type="ECO:0000256" key="2">
    <source>
        <dbReference type="ARBA" id="ARBA00022801"/>
    </source>
</evidence>
<dbReference type="AlphaFoldDB" id="A0A915I8A9"/>
<comment type="similarity">
    <text evidence="1">Belongs to the type-B carboxylesterase/lipase family.</text>
</comment>
<dbReference type="InterPro" id="IPR029058">
    <property type="entry name" value="AB_hydrolase_fold"/>
</dbReference>
<accession>A0A915I8A9</accession>
<reference evidence="5" key="1">
    <citation type="submission" date="2022-11" db="UniProtKB">
        <authorList>
            <consortium name="WormBaseParasite"/>
        </authorList>
    </citation>
    <scope>IDENTIFICATION</scope>
</reference>
<organism evidence="4 5">
    <name type="scientific">Romanomermis culicivorax</name>
    <name type="common">Nematode worm</name>
    <dbReference type="NCBI Taxonomy" id="13658"/>
    <lineage>
        <taxon>Eukaryota</taxon>
        <taxon>Metazoa</taxon>
        <taxon>Ecdysozoa</taxon>
        <taxon>Nematoda</taxon>
        <taxon>Enoplea</taxon>
        <taxon>Dorylaimia</taxon>
        <taxon>Mermithida</taxon>
        <taxon>Mermithoidea</taxon>
        <taxon>Mermithidae</taxon>
        <taxon>Romanomermis</taxon>
    </lineage>
</organism>
<evidence type="ECO:0000313" key="5">
    <source>
        <dbReference type="WBParaSite" id="nRc.2.0.1.t09987-RA"/>
    </source>
</evidence>
<dbReference type="Pfam" id="PF00135">
    <property type="entry name" value="COesterase"/>
    <property type="match status" value="1"/>
</dbReference>
<dbReference type="Proteomes" id="UP000887565">
    <property type="component" value="Unplaced"/>
</dbReference>
<evidence type="ECO:0000256" key="1">
    <source>
        <dbReference type="ARBA" id="ARBA00005964"/>
    </source>
</evidence>
<dbReference type="Gene3D" id="3.40.50.1820">
    <property type="entry name" value="alpha/beta hydrolase"/>
    <property type="match status" value="1"/>
</dbReference>
<dbReference type="InterPro" id="IPR002018">
    <property type="entry name" value="CarbesteraseB"/>
</dbReference>
<evidence type="ECO:0000313" key="4">
    <source>
        <dbReference type="Proteomes" id="UP000887565"/>
    </source>
</evidence>
<sequence>MPGNLGLRDQISALQWIRANIRSFNGDPNSVTVAGDSAGAVSASILAISPLAKGLFHRIILKSGSALMHSAVRTLGTKHSTLKVLNAMSCRDVDCLKNFNKTALNKIYMDLLMDAAQDPYERLQGLMIFSPVIDDYMEGDSILPKHPLLLMKENAHLPALISTTSDERLGLFGALVGLKNTGDNIDFIQVTADSTEDWLNLSHYFPVRDYERHQMQ</sequence>
<name>A0A915I8A9_ROMCU</name>
<dbReference type="WBParaSite" id="nRc.2.0.1.t09987-RA">
    <property type="protein sequence ID" value="nRc.2.0.1.t09987-RA"/>
    <property type="gene ID" value="nRc.2.0.1.g09987"/>
</dbReference>
<dbReference type="GO" id="GO:0016787">
    <property type="term" value="F:hydrolase activity"/>
    <property type="evidence" value="ECO:0007669"/>
    <property type="project" value="UniProtKB-KW"/>
</dbReference>
<evidence type="ECO:0000259" key="3">
    <source>
        <dbReference type="Pfam" id="PF00135"/>
    </source>
</evidence>
<protein>
    <submittedName>
        <fullName evidence="5">Carboxylesterase type B domain-containing protein</fullName>
    </submittedName>
</protein>
<keyword evidence="2" id="KW-0378">Hydrolase</keyword>
<dbReference type="PANTHER" id="PTHR43142">
    <property type="entry name" value="CARBOXYLIC ESTER HYDROLASE"/>
    <property type="match status" value="1"/>
</dbReference>
<keyword evidence="4" id="KW-1185">Reference proteome</keyword>
<dbReference type="SUPFAM" id="SSF53474">
    <property type="entry name" value="alpha/beta-Hydrolases"/>
    <property type="match status" value="1"/>
</dbReference>
<dbReference type="PANTHER" id="PTHR43142:SF1">
    <property type="entry name" value="CARBOXYLIC ESTER HYDROLASE"/>
    <property type="match status" value="1"/>
</dbReference>
<dbReference type="OMA" id="MHSAVRT"/>
<proteinExistence type="inferred from homology"/>
<feature type="domain" description="Carboxylesterase type B" evidence="3">
    <location>
        <begin position="1"/>
        <end position="172"/>
    </location>
</feature>